<reference evidence="12 13" key="1">
    <citation type="submission" date="2018-01" db="EMBL/GenBank/DDBJ databases">
        <title>Denitrification phenotypes of diverse strains of Pseudomonas stutzeri.</title>
        <authorList>
            <person name="Milligan D.A."/>
            <person name="Bergaust L."/>
            <person name="Bakken L.R."/>
            <person name="Frostegard A."/>
        </authorList>
    </citation>
    <scope>NUCLEOTIDE SEQUENCE [LARGE SCALE GENOMIC DNA]</scope>
    <source>
        <strain evidence="12 13">CCUG 44592</strain>
    </source>
</reference>
<feature type="signal peptide" evidence="8">
    <location>
        <begin position="1"/>
        <end position="26"/>
    </location>
</feature>
<keyword evidence="7" id="KW-0813">Transport</keyword>
<comment type="caution">
    <text evidence="7">Lacks conserved residue(s) required for the propagation of feature annotation.</text>
</comment>
<evidence type="ECO:0000313" key="12">
    <source>
        <dbReference type="EMBL" id="PNF60864.1"/>
    </source>
</evidence>
<dbReference type="Proteomes" id="UP000236003">
    <property type="component" value="Unassembled WGS sequence"/>
</dbReference>
<evidence type="ECO:0000256" key="3">
    <source>
        <dbReference type="ARBA" id="ARBA00022475"/>
    </source>
</evidence>
<keyword evidence="5 7" id="KW-1133">Transmembrane helix</keyword>
<dbReference type="Pfam" id="PF21088">
    <property type="entry name" value="MS_channel_1st"/>
    <property type="match status" value="1"/>
</dbReference>
<dbReference type="Gene3D" id="1.10.287.1260">
    <property type="match status" value="1"/>
</dbReference>
<evidence type="ECO:0000256" key="5">
    <source>
        <dbReference type="ARBA" id="ARBA00022989"/>
    </source>
</evidence>
<comment type="similarity">
    <text evidence="2 7">Belongs to the MscS (TC 1.A.23) family.</text>
</comment>
<dbReference type="InterPro" id="IPR045275">
    <property type="entry name" value="MscS_archaea/bacteria_type"/>
</dbReference>
<dbReference type="EMBL" id="POUM01000002">
    <property type="protein sequence ID" value="PNF60864.1"/>
    <property type="molecule type" value="Genomic_DNA"/>
</dbReference>
<comment type="caution">
    <text evidence="12">The sequence shown here is derived from an EMBL/GenBank/DDBJ whole genome shotgun (WGS) entry which is preliminary data.</text>
</comment>
<dbReference type="SUPFAM" id="SSF50182">
    <property type="entry name" value="Sm-like ribonucleoproteins"/>
    <property type="match status" value="1"/>
</dbReference>
<feature type="transmembrane region" description="Helical" evidence="7">
    <location>
        <begin position="209"/>
        <end position="227"/>
    </location>
</feature>
<evidence type="ECO:0000256" key="4">
    <source>
        <dbReference type="ARBA" id="ARBA00022692"/>
    </source>
</evidence>
<dbReference type="GO" id="GO:0005886">
    <property type="term" value="C:plasma membrane"/>
    <property type="evidence" value="ECO:0007669"/>
    <property type="project" value="UniProtKB-SubCell"/>
</dbReference>
<dbReference type="Gene3D" id="3.30.70.100">
    <property type="match status" value="1"/>
</dbReference>
<dbReference type="InterPro" id="IPR011014">
    <property type="entry name" value="MscS_channel_TM-2"/>
</dbReference>
<dbReference type="InterPro" id="IPR023408">
    <property type="entry name" value="MscS_beta-dom_sf"/>
</dbReference>
<name>A0A2N8RID8_STUST</name>
<proteinExistence type="inferred from homology"/>
<gene>
    <name evidence="12" type="ORF">CXK99_02780</name>
</gene>
<keyword evidence="6 7" id="KW-0472">Membrane</keyword>
<keyword evidence="7" id="KW-0997">Cell inner membrane</keyword>
<dbReference type="PANTHER" id="PTHR30221:SF1">
    <property type="entry name" value="SMALL-CONDUCTANCE MECHANOSENSITIVE CHANNEL"/>
    <property type="match status" value="1"/>
</dbReference>
<keyword evidence="7" id="KW-0407">Ion channel</keyword>
<dbReference type="PANTHER" id="PTHR30221">
    <property type="entry name" value="SMALL-CONDUCTANCE MECHANOSENSITIVE CHANNEL"/>
    <property type="match status" value="1"/>
</dbReference>
<dbReference type="SUPFAM" id="SSF82861">
    <property type="entry name" value="Mechanosensitive channel protein MscS (YggB), transmembrane region"/>
    <property type="match status" value="1"/>
</dbReference>
<evidence type="ECO:0000259" key="10">
    <source>
        <dbReference type="Pfam" id="PF21082"/>
    </source>
</evidence>
<feature type="domain" description="Mechanosensitive ion channel transmembrane helices 2/3" evidence="11">
    <location>
        <begin position="209"/>
        <end position="249"/>
    </location>
</feature>
<sequence length="442" mass="47882">MKALSLAVLTLLLTVSTLLTPSAVTAQVDDGLATVRLDGRALFRLGGTEELDARLRARQIERQLLAVLETPLGITKARVVPVGENADARQITMAGRTLMQVTEEDAEANGRTLEAQTVEWATVLEAALEQASTRRTSERDRFVTDVRASIDTAFARLLEAAISIVPRALAALLVIGVFWALAAGVRALIRIISHRLIRDRTVENLIKQVSYYTVWLLGLIVAANAFGLEPGTLVTGLGLTSLALGFALKDILSNFVSGLLILTLRPFQLGDQIIIGDTEGSVERIELRATQIRTYDGRRVLVPNAETFTSRVTNNTAAPVRRGQVICYLGYNVDLQRVLDVLKEATQRAEGVIAEPPPSVAIREMGQSELAFQVQFWCDSRRSDFMLTASRVRANLIEALRAAGIALPGSGVQQVVLREGRLTLDGVPPMPRGEGESSSGGL</sequence>
<evidence type="ECO:0000256" key="8">
    <source>
        <dbReference type="SAM" id="SignalP"/>
    </source>
</evidence>
<comment type="function">
    <text evidence="7">Mechanosensitive channel that participates in the regulation of osmotic pressure changes within the cell, opening in response to stretch forces in the membrane lipid bilayer, without the need for other proteins. Contributes to normal resistance to hypoosmotic shock. Forms an ion channel of 1.0 nanosiemens conductance with a slight preference for anions.</text>
</comment>
<organism evidence="12 13">
    <name type="scientific">Stutzerimonas stutzeri</name>
    <name type="common">Pseudomonas stutzeri</name>
    <dbReference type="NCBI Taxonomy" id="316"/>
    <lineage>
        <taxon>Bacteria</taxon>
        <taxon>Pseudomonadati</taxon>
        <taxon>Pseudomonadota</taxon>
        <taxon>Gammaproteobacteria</taxon>
        <taxon>Pseudomonadales</taxon>
        <taxon>Pseudomonadaceae</taxon>
        <taxon>Stutzerimonas</taxon>
    </lineage>
</organism>
<dbReference type="GO" id="GO:0008381">
    <property type="term" value="F:mechanosensitive monoatomic ion channel activity"/>
    <property type="evidence" value="ECO:0007669"/>
    <property type="project" value="InterPro"/>
</dbReference>
<dbReference type="RefSeq" id="WP_102819699.1">
    <property type="nucleotide sequence ID" value="NZ_JAMOHR010000002.1"/>
</dbReference>
<keyword evidence="7" id="KW-0406">Ion transport</keyword>
<dbReference type="InterPro" id="IPR011066">
    <property type="entry name" value="MscS_channel_C_sf"/>
</dbReference>
<feature type="domain" description="Mechanosensitive ion channel MscS C-terminal" evidence="10">
    <location>
        <begin position="327"/>
        <end position="406"/>
    </location>
</feature>
<keyword evidence="4 7" id="KW-0812">Transmembrane</keyword>
<protein>
    <recommendedName>
        <fullName evidence="7">Small-conductance mechanosensitive channel</fullName>
    </recommendedName>
</protein>
<dbReference type="Pfam" id="PF21082">
    <property type="entry name" value="MS_channel_3rd"/>
    <property type="match status" value="1"/>
</dbReference>
<dbReference type="SUPFAM" id="SSF82689">
    <property type="entry name" value="Mechanosensitive channel protein MscS (YggB), C-terminal domain"/>
    <property type="match status" value="1"/>
</dbReference>
<dbReference type="Pfam" id="PF00924">
    <property type="entry name" value="MS_channel_2nd"/>
    <property type="match status" value="1"/>
</dbReference>
<keyword evidence="3" id="KW-1003">Cell membrane</keyword>
<evidence type="ECO:0000259" key="11">
    <source>
        <dbReference type="Pfam" id="PF21088"/>
    </source>
</evidence>
<evidence type="ECO:0000313" key="13">
    <source>
        <dbReference type="Proteomes" id="UP000236003"/>
    </source>
</evidence>
<evidence type="ECO:0000256" key="2">
    <source>
        <dbReference type="ARBA" id="ARBA00008017"/>
    </source>
</evidence>
<keyword evidence="8" id="KW-0732">Signal</keyword>
<evidence type="ECO:0000259" key="9">
    <source>
        <dbReference type="Pfam" id="PF00924"/>
    </source>
</evidence>
<feature type="transmembrane region" description="Helical" evidence="7">
    <location>
        <begin position="168"/>
        <end position="189"/>
    </location>
</feature>
<feature type="chain" id="PRO_5014860576" description="Small-conductance mechanosensitive channel" evidence="8">
    <location>
        <begin position="27"/>
        <end position="442"/>
    </location>
</feature>
<comment type="subcellular location">
    <subcellularLocation>
        <location evidence="7">Cell inner membrane</location>
        <topology evidence="7">Multi-pass membrane protein</topology>
    </subcellularLocation>
    <subcellularLocation>
        <location evidence="1">Cell membrane</location>
        <topology evidence="1">Multi-pass membrane protein</topology>
    </subcellularLocation>
</comment>
<dbReference type="InterPro" id="IPR049142">
    <property type="entry name" value="MS_channel_1st"/>
</dbReference>
<dbReference type="InterPro" id="IPR010920">
    <property type="entry name" value="LSM_dom_sf"/>
</dbReference>
<dbReference type="InterPro" id="IPR006685">
    <property type="entry name" value="MscS_channel_2nd"/>
</dbReference>
<dbReference type="InterPro" id="IPR049278">
    <property type="entry name" value="MS_channel_C"/>
</dbReference>
<evidence type="ECO:0000256" key="1">
    <source>
        <dbReference type="ARBA" id="ARBA00004651"/>
    </source>
</evidence>
<accession>A0A2N8RID8</accession>
<feature type="domain" description="Mechanosensitive ion channel MscS" evidence="9">
    <location>
        <begin position="250"/>
        <end position="315"/>
    </location>
</feature>
<evidence type="ECO:0000256" key="6">
    <source>
        <dbReference type="ARBA" id="ARBA00023136"/>
    </source>
</evidence>
<dbReference type="AlphaFoldDB" id="A0A2N8RID8"/>
<dbReference type="Gene3D" id="2.30.30.60">
    <property type="match status" value="1"/>
</dbReference>
<evidence type="ECO:0000256" key="7">
    <source>
        <dbReference type="RuleBase" id="RU369025"/>
    </source>
</evidence>
<comment type="subunit">
    <text evidence="7">Homoheptamer.</text>
</comment>